<evidence type="ECO:0000259" key="1">
    <source>
        <dbReference type="Pfam" id="PF13519"/>
    </source>
</evidence>
<dbReference type="Gene3D" id="3.40.50.410">
    <property type="entry name" value="von Willebrand factor, type A domain"/>
    <property type="match status" value="1"/>
</dbReference>
<gene>
    <name evidence="2" type="ORF">S03H2_52383</name>
</gene>
<sequence length="99" mass="11009">ITLYSGHYQISTAGQEEVVQIGIQGKKLGFENLPPLNLAFVIDKSGSMSAADKMGWVKDAFDIFIERVRDIDFVSLVVFDSDARVVFPSTQIKSRDRPS</sequence>
<name>X1H5U5_9ZZZZ</name>
<dbReference type="Pfam" id="PF13519">
    <property type="entry name" value="VWA_2"/>
    <property type="match status" value="1"/>
</dbReference>
<evidence type="ECO:0000313" key="2">
    <source>
        <dbReference type="EMBL" id="GAH65521.1"/>
    </source>
</evidence>
<proteinExistence type="predicted"/>
<accession>X1H5U5</accession>
<dbReference type="EMBL" id="BARU01033273">
    <property type="protein sequence ID" value="GAH65521.1"/>
    <property type="molecule type" value="Genomic_DNA"/>
</dbReference>
<feature type="domain" description="VWFA" evidence="1">
    <location>
        <begin position="38"/>
        <end position="91"/>
    </location>
</feature>
<feature type="non-terminal residue" evidence="2">
    <location>
        <position position="1"/>
    </location>
</feature>
<dbReference type="InterPro" id="IPR036465">
    <property type="entry name" value="vWFA_dom_sf"/>
</dbReference>
<organism evidence="2">
    <name type="scientific">marine sediment metagenome</name>
    <dbReference type="NCBI Taxonomy" id="412755"/>
    <lineage>
        <taxon>unclassified sequences</taxon>
        <taxon>metagenomes</taxon>
        <taxon>ecological metagenomes</taxon>
    </lineage>
</organism>
<comment type="caution">
    <text evidence="2">The sequence shown here is derived from an EMBL/GenBank/DDBJ whole genome shotgun (WGS) entry which is preliminary data.</text>
</comment>
<reference evidence="2" key="1">
    <citation type="journal article" date="2014" name="Front. Microbiol.">
        <title>High frequency of phylogenetically diverse reductive dehalogenase-homologous genes in deep subseafloor sedimentary metagenomes.</title>
        <authorList>
            <person name="Kawai M."/>
            <person name="Futagami T."/>
            <person name="Toyoda A."/>
            <person name="Takaki Y."/>
            <person name="Nishi S."/>
            <person name="Hori S."/>
            <person name="Arai W."/>
            <person name="Tsubouchi T."/>
            <person name="Morono Y."/>
            <person name="Uchiyama I."/>
            <person name="Ito T."/>
            <person name="Fujiyama A."/>
            <person name="Inagaki F."/>
            <person name="Takami H."/>
        </authorList>
    </citation>
    <scope>NUCLEOTIDE SEQUENCE</scope>
    <source>
        <strain evidence="2">Expedition CK06-06</strain>
    </source>
</reference>
<dbReference type="InterPro" id="IPR002035">
    <property type="entry name" value="VWF_A"/>
</dbReference>
<dbReference type="AlphaFoldDB" id="X1H5U5"/>
<protein>
    <recommendedName>
        <fullName evidence="1">VWFA domain-containing protein</fullName>
    </recommendedName>
</protein>
<dbReference type="SUPFAM" id="SSF53300">
    <property type="entry name" value="vWA-like"/>
    <property type="match status" value="1"/>
</dbReference>